<gene>
    <name evidence="1" type="ORF">CLTHE_13960</name>
</gene>
<proteinExistence type="predicted"/>
<sequence>MKKLRVDTYNDGVCYLIENKAFYDESGNAVRKELIQKSFFYFGNSRIREEDRVNLAEGNKETLKIKIRRNNIINSNCLIRLNEKVYNIKALDKNNRNLYLYLEDWIDEMDKIVEFYTVEVSNSALQDDREILYKKVFANVSVVDKVKKEIIIKTNYSTTFNTDLKIKFGGHTYKIISIEDIDLKHEICVINGVEI</sequence>
<accession>A0A1V4SV03</accession>
<dbReference type="AlphaFoldDB" id="A0A1V4SV03"/>
<dbReference type="RefSeq" id="WP_080022614.1">
    <property type="nucleotide sequence ID" value="NZ_LTAY01000037.1"/>
</dbReference>
<evidence type="ECO:0000313" key="2">
    <source>
        <dbReference type="Proteomes" id="UP000191448"/>
    </source>
</evidence>
<dbReference type="EMBL" id="LTAY01000037">
    <property type="protein sequence ID" value="OPX47825.1"/>
    <property type="molecule type" value="Genomic_DNA"/>
</dbReference>
<name>A0A1V4SV03_9CLOT</name>
<reference evidence="1 2" key="1">
    <citation type="submission" date="2016-02" db="EMBL/GenBank/DDBJ databases">
        <title>Genome sequence of Clostridium thermobutyricum DSM 4928.</title>
        <authorList>
            <person name="Poehlein A."/>
            <person name="Daniel R."/>
        </authorList>
    </citation>
    <scope>NUCLEOTIDE SEQUENCE [LARGE SCALE GENOMIC DNA]</scope>
    <source>
        <strain evidence="1 2">DSM 4928</strain>
    </source>
</reference>
<organism evidence="1 2">
    <name type="scientific">Clostridium thermobutyricum DSM 4928</name>
    <dbReference type="NCBI Taxonomy" id="1121339"/>
    <lineage>
        <taxon>Bacteria</taxon>
        <taxon>Bacillati</taxon>
        <taxon>Bacillota</taxon>
        <taxon>Clostridia</taxon>
        <taxon>Eubacteriales</taxon>
        <taxon>Clostridiaceae</taxon>
        <taxon>Clostridium</taxon>
    </lineage>
</organism>
<dbReference type="Proteomes" id="UP000191448">
    <property type="component" value="Unassembled WGS sequence"/>
</dbReference>
<protein>
    <submittedName>
        <fullName evidence="1">Phage head-tail joining protein</fullName>
    </submittedName>
</protein>
<evidence type="ECO:0000313" key="1">
    <source>
        <dbReference type="EMBL" id="OPX47825.1"/>
    </source>
</evidence>
<comment type="caution">
    <text evidence="1">The sequence shown here is derived from an EMBL/GenBank/DDBJ whole genome shotgun (WGS) entry which is preliminary data.</text>
</comment>